<protein>
    <recommendedName>
        <fullName evidence="8">Polymerase beta nucleotidyltransferase domain-containing protein</fullName>
    </recommendedName>
</protein>
<gene>
    <name evidence="9" type="ORF">HMEJMANM_00022</name>
    <name evidence="10" type="ORF">LAPIAFBC_00029</name>
    <name evidence="11" type="ORF">LCOPCFJD_00004</name>
</gene>
<name>A0A7G9Y9M1_9EURY</name>
<evidence type="ECO:0000313" key="9">
    <source>
        <dbReference type="EMBL" id="QNO43553.1"/>
    </source>
</evidence>
<accession>A0A7G9Y9M1</accession>
<dbReference type="Pfam" id="PF18765">
    <property type="entry name" value="Polbeta"/>
    <property type="match status" value="1"/>
</dbReference>
<keyword evidence="3" id="KW-0548">Nucleotidyltransferase</keyword>
<comment type="cofactor">
    <cofactor evidence="1">
        <name>Mg(2+)</name>
        <dbReference type="ChEBI" id="CHEBI:18420"/>
    </cofactor>
</comment>
<evidence type="ECO:0000313" key="10">
    <source>
        <dbReference type="EMBL" id="QNO43622.1"/>
    </source>
</evidence>
<evidence type="ECO:0000256" key="4">
    <source>
        <dbReference type="ARBA" id="ARBA00022723"/>
    </source>
</evidence>
<dbReference type="AlphaFoldDB" id="A0A7G9Y9M1"/>
<evidence type="ECO:0000256" key="1">
    <source>
        <dbReference type="ARBA" id="ARBA00001946"/>
    </source>
</evidence>
<dbReference type="GO" id="GO:0016779">
    <property type="term" value="F:nucleotidyltransferase activity"/>
    <property type="evidence" value="ECO:0007669"/>
    <property type="project" value="UniProtKB-KW"/>
</dbReference>
<keyword evidence="4" id="KW-0479">Metal-binding</keyword>
<evidence type="ECO:0000259" key="8">
    <source>
        <dbReference type="Pfam" id="PF18765"/>
    </source>
</evidence>
<keyword evidence="5" id="KW-0547">Nucleotide-binding</keyword>
<organism evidence="11">
    <name type="scientific">Candidatus Methanogaster sp. ANME-2c ERB4</name>
    <dbReference type="NCBI Taxonomy" id="2759911"/>
    <lineage>
        <taxon>Archaea</taxon>
        <taxon>Methanobacteriati</taxon>
        <taxon>Methanobacteriota</taxon>
        <taxon>Stenosarchaea group</taxon>
        <taxon>Methanomicrobia</taxon>
        <taxon>Methanosarcinales</taxon>
        <taxon>ANME-2 cluster</taxon>
        <taxon>Candidatus Methanogasteraceae</taxon>
        <taxon>Candidatus Methanogaster</taxon>
    </lineage>
</organism>
<dbReference type="PANTHER" id="PTHR33571">
    <property type="entry name" value="SSL8005 PROTEIN"/>
    <property type="match status" value="1"/>
</dbReference>
<dbReference type="PANTHER" id="PTHR33571:SF14">
    <property type="entry name" value="PROTEIN ADENYLYLTRANSFERASE MJ0435-RELATED"/>
    <property type="match status" value="1"/>
</dbReference>
<dbReference type="GO" id="GO:0005524">
    <property type="term" value="F:ATP binding"/>
    <property type="evidence" value="ECO:0007669"/>
    <property type="project" value="UniProtKB-KW"/>
</dbReference>
<dbReference type="Gene3D" id="3.30.460.10">
    <property type="entry name" value="Beta Polymerase, domain 2"/>
    <property type="match status" value="1"/>
</dbReference>
<evidence type="ECO:0000256" key="7">
    <source>
        <dbReference type="ARBA" id="ARBA00022842"/>
    </source>
</evidence>
<dbReference type="CDD" id="cd05403">
    <property type="entry name" value="NT_KNTase_like"/>
    <property type="match status" value="1"/>
</dbReference>
<dbReference type="EMBL" id="MT631002">
    <property type="protein sequence ID" value="QNO44705.1"/>
    <property type="molecule type" value="Genomic_DNA"/>
</dbReference>
<dbReference type="InterPro" id="IPR043519">
    <property type="entry name" value="NT_sf"/>
</dbReference>
<dbReference type="GO" id="GO:0046872">
    <property type="term" value="F:metal ion binding"/>
    <property type="evidence" value="ECO:0007669"/>
    <property type="project" value="UniProtKB-KW"/>
</dbReference>
<dbReference type="InterPro" id="IPR052038">
    <property type="entry name" value="Type-VII_TA_antitoxin"/>
</dbReference>
<sequence length="95" mass="10745">MTPQIEELKTRLIHTLKRHDVAHAAIFGSFARGDAEESSDLDILVEFRGDKSLLDLVGLKLELEDSLGRSVDVLTYNALHHAIRDRILNEQVRVL</sequence>
<dbReference type="InterPro" id="IPR041633">
    <property type="entry name" value="Polbeta"/>
</dbReference>
<evidence type="ECO:0000256" key="5">
    <source>
        <dbReference type="ARBA" id="ARBA00022741"/>
    </source>
</evidence>
<keyword evidence="6" id="KW-0067">ATP-binding</keyword>
<dbReference type="EMBL" id="MT630845">
    <property type="protein sequence ID" value="QNO43553.1"/>
    <property type="molecule type" value="Genomic_DNA"/>
</dbReference>
<feature type="domain" description="Polymerase beta nucleotidyltransferase" evidence="8">
    <location>
        <begin position="12"/>
        <end position="93"/>
    </location>
</feature>
<dbReference type="EMBL" id="MT630847">
    <property type="protein sequence ID" value="QNO43622.1"/>
    <property type="molecule type" value="Genomic_DNA"/>
</dbReference>
<keyword evidence="7" id="KW-0460">Magnesium</keyword>
<proteinExistence type="predicted"/>
<evidence type="ECO:0000256" key="6">
    <source>
        <dbReference type="ARBA" id="ARBA00022840"/>
    </source>
</evidence>
<dbReference type="SUPFAM" id="SSF81301">
    <property type="entry name" value="Nucleotidyltransferase"/>
    <property type="match status" value="1"/>
</dbReference>
<evidence type="ECO:0000256" key="2">
    <source>
        <dbReference type="ARBA" id="ARBA00022679"/>
    </source>
</evidence>
<evidence type="ECO:0000313" key="11">
    <source>
        <dbReference type="EMBL" id="QNO44705.1"/>
    </source>
</evidence>
<evidence type="ECO:0000256" key="3">
    <source>
        <dbReference type="ARBA" id="ARBA00022695"/>
    </source>
</evidence>
<reference evidence="11" key="1">
    <citation type="submission" date="2020-06" db="EMBL/GenBank/DDBJ databases">
        <title>Unique genomic features of the anaerobic methanotrophic archaea.</title>
        <authorList>
            <person name="Chadwick G.L."/>
            <person name="Skennerton C.T."/>
            <person name="Laso-Perez R."/>
            <person name="Leu A.O."/>
            <person name="Speth D.R."/>
            <person name="Yu H."/>
            <person name="Morgan-Lang C."/>
            <person name="Hatzenpichler R."/>
            <person name="Goudeau D."/>
            <person name="Malmstrom R."/>
            <person name="Brazelton W.J."/>
            <person name="Woyke T."/>
            <person name="Hallam S.J."/>
            <person name="Tyson G.W."/>
            <person name="Wegener G."/>
            <person name="Boetius A."/>
            <person name="Orphan V."/>
        </authorList>
    </citation>
    <scope>NUCLEOTIDE SEQUENCE</scope>
</reference>
<keyword evidence="2" id="KW-0808">Transferase</keyword>